<keyword evidence="3" id="KW-1185">Reference proteome</keyword>
<feature type="transmembrane region" description="Helical" evidence="1">
    <location>
        <begin position="7"/>
        <end position="23"/>
    </location>
</feature>
<comment type="caution">
    <text evidence="2">The sequence shown here is derived from an EMBL/GenBank/DDBJ whole genome shotgun (WGS) entry which is preliminary data.</text>
</comment>
<feature type="transmembrane region" description="Helical" evidence="1">
    <location>
        <begin position="29"/>
        <end position="49"/>
    </location>
</feature>
<evidence type="ECO:0000313" key="3">
    <source>
        <dbReference type="Proteomes" id="UP000649753"/>
    </source>
</evidence>
<keyword evidence="1" id="KW-1133">Transmembrane helix</keyword>
<organism evidence="2 3">
    <name type="scientific">Plantactinospora soyae</name>
    <dbReference type="NCBI Taxonomy" id="1544732"/>
    <lineage>
        <taxon>Bacteria</taxon>
        <taxon>Bacillati</taxon>
        <taxon>Actinomycetota</taxon>
        <taxon>Actinomycetes</taxon>
        <taxon>Micromonosporales</taxon>
        <taxon>Micromonosporaceae</taxon>
        <taxon>Plantactinospora</taxon>
    </lineage>
</organism>
<evidence type="ECO:0000313" key="2">
    <source>
        <dbReference type="EMBL" id="MBE1489926.1"/>
    </source>
</evidence>
<keyword evidence="1" id="KW-0812">Transmembrane</keyword>
<gene>
    <name evidence="2" type="ORF">H4W31_005564</name>
</gene>
<dbReference type="EMBL" id="JADBEB010000001">
    <property type="protein sequence ID" value="MBE1489926.1"/>
    <property type="molecule type" value="Genomic_DNA"/>
</dbReference>
<proteinExistence type="predicted"/>
<sequence>MNRRAQIGYLLVIVGLAVAGFFLEVLPWWGLILIGVIAMLPVVVADWVVSARRKKRSVIQPDESCRRPISH</sequence>
<dbReference type="RefSeq" id="WP_192769303.1">
    <property type="nucleotide sequence ID" value="NZ_JADBEB010000001.1"/>
</dbReference>
<keyword evidence="1" id="KW-0472">Membrane</keyword>
<reference evidence="2" key="1">
    <citation type="submission" date="2020-10" db="EMBL/GenBank/DDBJ databases">
        <title>Sequencing the genomes of 1000 actinobacteria strains.</title>
        <authorList>
            <person name="Klenk H.-P."/>
        </authorList>
    </citation>
    <scope>NUCLEOTIDE SEQUENCE</scope>
    <source>
        <strain evidence="2">DSM 46832</strain>
    </source>
</reference>
<evidence type="ECO:0000256" key="1">
    <source>
        <dbReference type="SAM" id="Phobius"/>
    </source>
</evidence>
<protein>
    <submittedName>
        <fullName evidence="2">Membrane protein YdbS with pleckstrin-like domain</fullName>
    </submittedName>
</protein>
<dbReference type="AlphaFoldDB" id="A0A927MB48"/>
<name>A0A927MB48_9ACTN</name>
<dbReference type="Proteomes" id="UP000649753">
    <property type="component" value="Unassembled WGS sequence"/>
</dbReference>
<accession>A0A927MB48</accession>